<sequence length="179" mass="20567">MDLLQSKWKQWYKSLDVNHDGKISIEDVEESRSKFADLHHLLGDKAETVKNDMEKWWNDYIFLNGPGKDISETEFVNSLTASYTKDKAAFKARMQQCFDKIFDVIDTNKDRSIELNEFIFAFKAFGHENEALVTKAFQLFNAPDGLVPLKDIVSAWVIFTTSEDPTQKDVVKQAVDSGF</sequence>
<feature type="domain" description="EF-hand" evidence="2">
    <location>
        <begin position="3"/>
        <end position="38"/>
    </location>
</feature>
<dbReference type="InterPro" id="IPR018247">
    <property type="entry name" value="EF_Hand_1_Ca_BS"/>
</dbReference>
<dbReference type="EMBL" id="VSWD01000001">
    <property type="protein sequence ID" value="KAK3108089.1"/>
    <property type="molecule type" value="Genomic_DNA"/>
</dbReference>
<accession>A0AA88YUN2</accession>
<feature type="domain" description="EF-hand" evidence="2">
    <location>
        <begin position="93"/>
        <end position="128"/>
    </location>
</feature>
<evidence type="ECO:0000313" key="3">
    <source>
        <dbReference type="EMBL" id="KAK3108089.1"/>
    </source>
</evidence>
<gene>
    <name evidence="3" type="ORF">FSP39_000904</name>
</gene>
<dbReference type="Gene3D" id="1.10.238.10">
    <property type="entry name" value="EF-hand"/>
    <property type="match status" value="1"/>
</dbReference>
<dbReference type="InterPro" id="IPR011992">
    <property type="entry name" value="EF-hand-dom_pair"/>
</dbReference>
<evidence type="ECO:0000313" key="4">
    <source>
        <dbReference type="Proteomes" id="UP001186944"/>
    </source>
</evidence>
<name>A0AA88YUN2_PINIB</name>
<dbReference type="GO" id="GO:0005509">
    <property type="term" value="F:calcium ion binding"/>
    <property type="evidence" value="ECO:0007669"/>
    <property type="project" value="InterPro"/>
</dbReference>
<dbReference type="PROSITE" id="PS00018">
    <property type="entry name" value="EF_HAND_1"/>
    <property type="match status" value="2"/>
</dbReference>
<keyword evidence="4" id="KW-1185">Reference proteome</keyword>
<reference evidence="3" key="1">
    <citation type="submission" date="2019-08" db="EMBL/GenBank/DDBJ databases">
        <title>The improved chromosome-level genome for the pearl oyster Pinctada fucata martensii using PacBio sequencing and Hi-C.</title>
        <authorList>
            <person name="Zheng Z."/>
        </authorList>
    </citation>
    <scope>NUCLEOTIDE SEQUENCE</scope>
    <source>
        <strain evidence="3">ZZ-2019</strain>
        <tissue evidence="3">Adductor muscle</tissue>
    </source>
</reference>
<dbReference type="SUPFAM" id="SSF47473">
    <property type="entry name" value="EF-hand"/>
    <property type="match status" value="1"/>
</dbReference>
<organism evidence="3 4">
    <name type="scientific">Pinctada imbricata</name>
    <name type="common">Atlantic pearl-oyster</name>
    <name type="synonym">Pinctada martensii</name>
    <dbReference type="NCBI Taxonomy" id="66713"/>
    <lineage>
        <taxon>Eukaryota</taxon>
        <taxon>Metazoa</taxon>
        <taxon>Spiralia</taxon>
        <taxon>Lophotrochozoa</taxon>
        <taxon>Mollusca</taxon>
        <taxon>Bivalvia</taxon>
        <taxon>Autobranchia</taxon>
        <taxon>Pteriomorphia</taxon>
        <taxon>Pterioida</taxon>
        <taxon>Pterioidea</taxon>
        <taxon>Pteriidae</taxon>
        <taxon>Pinctada</taxon>
    </lineage>
</organism>
<dbReference type="SMART" id="SM00054">
    <property type="entry name" value="EFh"/>
    <property type="match status" value="2"/>
</dbReference>
<proteinExistence type="predicted"/>
<dbReference type="AlphaFoldDB" id="A0AA88YUN2"/>
<protein>
    <recommendedName>
        <fullName evidence="2">EF-hand domain-containing protein</fullName>
    </recommendedName>
</protein>
<dbReference type="PROSITE" id="PS50222">
    <property type="entry name" value="EF_HAND_2"/>
    <property type="match status" value="2"/>
</dbReference>
<dbReference type="InterPro" id="IPR002048">
    <property type="entry name" value="EF_hand_dom"/>
</dbReference>
<dbReference type="Pfam" id="PF13499">
    <property type="entry name" value="EF-hand_7"/>
    <property type="match status" value="1"/>
</dbReference>
<keyword evidence="1" id="KW-0106">Calcium</keyword>
<evidence type="ECO:0000259" key="2">
    <source>
        <dbReference type="PROSITE" id="PS50222"/>
    </source>
</evidence>
<dbReference type="Proteomes" id="UP001186944">
    <property type="component" value="Unassembled WGS sequence"/>
</dbReference>
<evidence type="ECO:0000256" key="1">
    <source>
        <dbReference type="ARBA" id="ARBA00022837"/>
    </source>
</evidence>
<comment type="caution">
    <text evidence="3">The sequence shown here is derived from an EMBL/GenBank/DDBJ whole genome shotgun (WGS) entry which is preliminary data.</text>
</comment>